<organism evidence="1 2">
    <name type="scientific">Dreissena polymorpha</name>
    <name type="common">Zebra mussel</name>
    <name type="synonym">Mytilus polymorpha</name>
    <dbReference type="NCBI Taxonomy" id="45954"/>
    <lineage>
        <taxon>Eukaryota</taxon>
        <taxon>Metazoa</taxon>
        <taxon>Spiralia</taxon>
        <taxon>Lophotrochozoa</taxon>
        <taxon>Mollusca</taxon>
        <taxon>Bivalvia</taxon>
        <taxon>Autobranchia</taxon>
        <taxon>Heteroconchia</taxon>
        <taxon>Euheterodonta</taxon>
        <taxon>Imparidentia</taxon>
        <taxon>Neoheterodontei</taxon>
        <taxon>Myida</taxon>
        <taxon>Dreissenoidea</taxon>
        <taxon>Dreissenidae</taxon>
        <taxon>Dreissena</taxon>
    </lineage>
</organism>
<dbReference type="AlphaFoldDB" id="A0A9D3YLP6"/>
<keyword evidence="2" id="KW-1185">Reference proteome</keyword>
<name>A0A9D3YLP6_DREPO</name>
<comment type="caution">
    <text evidence="1">The sequence shown here is derived from an EMBL/GenBank/DDBJ whole genome shotgun (WGS) entry which is preliminary data.</text>
</comment>
<sequence length="109" mass="12551">MLNNLKWQTSEQRQNISNVILLYKIQNNLVWVDYHHLTPTRNLNYLVPYSRTQYHSNSFFPRSIRLWNGLPVSLQASPSIGILILGSCILSTSSKSTLFLAHLSTTCSW</sequence>
<evidence type="ECO:0000313" key="1">
    <source>
        <dbReference type="EMBL" id="KAH3701090.1"/>
    </source>
</evidence>
<proteinExistence type="predicted"/>
<reference evidence="1" key="2">
    <citation type="submission" date="2020-11" db="EMBL/GenBank/DDBJ databases">
        <authorList>
            <person name="McCartney M.A."/>
            <person name="Auch B."/>
            <person name="Kono T."/>
            <person name="Mallez S."/>
            <person name="Becker A."/>
            <person name="Gohl D.M."/>
            <person name="Silverstein K.A.T."/>
            <person name="Koren S."/>
            <person name="Bechman K.B."/>
            <person name="Herman A."/>
            <person name="Abrahante J.E."/>
            <person name="Garbe J."/>
        </authorList>
    </citation>
    <scope>NUCLEOTIDE SEQUENCE</scope>
    <source>
        <strain evidence="1">Duluth1</strain>
        <tissue evidence="1">Whole animal</tissue>
    </source>
</reference>
<protein>
    <submittedName>
        <fullName evidence="1">Uncharacterized protein</fullName>
    </submittedName>
</protein>
<evidence type="ECO:0000313" key="2">
    <source>
        <dbReference type="Proteomes" id="UP000828390"/>
    </source>
</evidence>
<gene>
    <name evidence="1" type="ORF">DPMN_076074</name>
</gene>
<dbReference type="EMBL" id="JAIWYP010000015">
    <property type="protein sequence ID" value="KAH3701090.1"/>
    <property type="molecule type" value="Genomic_DNA"/>
</dbReference>
<dbReference type="Proteomes" id="UP000828390">
    <property type="component" value="Unassembled WGS sequence"/>
</dbReference>
<reference evidence="1" key="1">
    <citation type="journal article" date="2019" name="bioRxiv">
        <title>The Genome of the Zebra Mussel, Dreissena polymorpha: A Resource for Invasive Species Research.</title>
        <authorList>
            <person name="McCartney M.A."/>
            <person name="Auch B."/>
            <person name="Kono T."/>
            <person name="Mallez S."/>
            <person name="Zhang Y."/>
            <person name="Obille A."/>
            <person name="Becker A."/>
            <person name="Abrahante J.E."/>
            <person name="Garbe J."/>
            <person name="Badalamenti J.P."/>
            <person name="Herman A."/>
            <person name="Mangelson H."/>
            <person name="Liachko I."/>
            <person name="Sullivan S."/>
            <person name="Sone E.D."/>
            <person name="Koren S."/>
            <person name="Silverstein K.A.T."/>
            <person name="Beckman K.B."/>
            <person name="Gohl D.M."/>
        </authorList>
    </citation>
    <scope>NUCLEOTIDE SEQUENCE</scope>
    <source>
        <strain evidence="1">Duluth1</strain>
        <tissue evidence="1">Whole animal</tissue>
    </source>
</reference>
<accession>A0A9D3YLP6</accession>